<evidence type="ECO:0000313" key="1">
    <source>
        <dbReference type="EMBL" id="BBX29629.1"/>
    </source>
</evidence>
<protein>
    <submittedName>
        <fullName evidence="1">Uncharacterized protein</fullName>
    </submittedName>
</protein>
<name>A0A6N4UYU8_9MYCO</name>
<proteinExistence type="predicted"/>
<gene>
    <name evidence="1" type="ORF">MALV_47540</name>
</gene>
<keyword evidence="2" id="KW-1185">Reference proteome</keyword>
<dbReference type="KEGG" id="malv:MALV_47540"/>
<dbReference type="EMBL" id="AP022565">
    <property type="protein sequence ID" value="BBX29629.1"/>
    <property type="molecule type" value="Genomic_DNA"/>
</dbReference>
<evidence type="ECO:0000313" key="2">
    <source>
        <dbReference type="Proteomes" id="UP000466906"/>
    </source>
</evidence>
<sequence>MRRLVDQVPSTNVKAGTIGTFGDAHMGWIILCDAGLTDAPHDQQADAIRDCLRHNKPGWALRYHLPAEGFGHLLG</sequence>
<accession>A0A6N4UYU8</accession>
<organism evidence="1 2">
    <name type="scientific">Mycolicibacterium alvei</name>
    <dbReference type="NCBI Taxonomy" id="67081"/>
    <lineage>
        <taxon>Bacteria</taxon>
        <taxon>Bacillati</taxon>
        <taxon>Actinomycetota</taxon>
        <taxon>Actinomycetes</taxon>
        <taxon>Mycobacteriales</taxon>
        <taxon>Mycobacteriaceae</taxon>
        <taxon>Mycolicibacterium</taxon>
    </lineage>
</organism>
<dbReference type="RefSeq" id="WP_163668208.1">
    <property type="nucleotide sequence ID" value="NZ_AP022565.1"/>
</dbReference>
<dbReference type="Proteomes" id="UP000466906">
    <property type="component" value="Chromosome"/>
</dbReference>
<dbReference type="AlphaFoldDB" id="A0A6N4UYU8"/>
<reference evidence="1 2" key="1">
    <citation type="journal article" date="2019" name="Emerg. Microbes Infect.">
        <title>Comprehensive subspecies identification of 175 nontuberculous mycobacteria species based on 7547 genomic profiles.</title>
        <authorList>
            <person name="Matsumoto Y."/>
            <person name="Kinjo T."/>
            <person name="Motooka D."/>
            <person name="Nabeya D."/>
            <person name="Jung N."/>
            <person name="Uechi K."/>
            <person name="Horii T."/>
            <person name="Iida T."/>
            <person name="Fujita J."/>
            <person name="Nakamura S."/>
        </authorList>
    </citation>
    <scope>NUCLEOTIDE SEQUENCE [LARGE SCALE GENOMIC DNA]</scope>
    <source>
        <strain evidence="1 2">JCM 12272</strain>
    </source>
</reference>